<dbReference type="SMART" id="SM00408">
    <property type="entry name" value="IGc2"/>
    <property type="match status" value="4"/>
</dbReference>
<dbReference type="Pfam" id="PF07679">
    <property type="entry name" value="I-set"/>
    <property type="match status" value="1"/>
</dbReference>
<dbReference type="InterPro" id="IPR013162">
    <property type="entry name" value="CD80_C2-set"/>
</dbReference>
<feature type="signal peptide" evidence="9">
    <location>
        <begin position="1"/>
        <end position="24"/>
    </location>
</feature>
<evidence type="ECO:0000313" key="12">
    <source>
        <dbReference type="Proteomes" id="UP000694941"/>
    </source>
</evidence>
<dbReference type="InterPro" id="IPR003961">
    <property type="entry name" value="FN3_dom"/>
</dbReference>
<dbReference type="CDD" id="cd00096">
    <property type="entry name" value="Ig"/>
    <property type="match status" value="1"/>
</dbReference>
<name>A0ABM1SCA3_LIMPO</name>
<keyword evidence="3" id="KW-0677">Repeat</keyword>
<dbReference type="Gene3D" id="2.60.40.10">
    <property type="entry name" value="Immunoglobulins"/>
    <property type="match status" value="6"/>
</dbReference>
<keyword evidence="12" id="KW-1185">Reference proteome</keyword>
<dbReference type="SMART" id="SM00409">
    <property type="entry name" value="IG"/>
    <property type="match status" value="5"/>
</dbReference>
<dbReference type="Pfam" id="PF08205">
    <property type="entry name" value="C2-set_2"/>
    <property type="match status" value="1"/>
</dbReference>
<dbReference type="InterPro" id="IPR036179">
    <property type="entry name" value="Ig-like_dom_sf"/>
</dbReference>
<organism evidence="12 13">
    <name type="scientific">Limulus polyphemus</name>
    <name type="common">Atlantic horseshoe crab</name>
    <dbReference type="NCBI Taxonomy" id="6850"/>
    <lineage>
        <taxon>Eukaryota</taxon>
        <taxon>Metazoa</taxon>
        <taxon>Ecdysozoa</taxon>
        <taxon>Arthropoda</taxon>
        <taxon>Chelicerata</taxon>
        <taxon>Merostomata</taxon>
        <taxon>Xiphosura</taxon>
        <taxon>Limulidae</taxon>
        <taxon>Limulus</taxon>
    </lineage>
</organism>
<dbReference type="InterPro" id="IPR007110">
    <property type="entry name" value="Ig-like_dom"/>
</dbReference>
<evidence type="ECO:0000256" key="3">
    <source>
        <dbReference type="ARBA" id="ARBA00022737"/>
    </source>
</evidence>
<dbReference type="PROSITE" id="PS50853">
    <property type="entry name" value="FN3"/>
    <property type="match status" value="1"/>
</dbReference>
<keyword evidence="6" id="KW-1015">Disulfide bond</keyword>
<accession>A0ABM1SCA3</accession>
<feature type="chain" id="PRO_5045979530" evidence="9">
    <location>
        <begin position="25"/>
        <end position="784"/>
    </location>
</feature>
<dbReference type="RefSeq" id="XP_022241258.1">
    <property type="nucleotide sequence ID" value="XM_022385550.1"/>
</dbReference>
<evidence type="ECO:0000259" key="10">
    <source>
        <dbReference type="PROSITE" id="PS50835"/>
    </source>
</evidence>
<feature type="domain" description="Ig-like" evidence="10">
    <location>
        <begin position="249"/>
        <end position="343"/>
    </location>
</feature>
<feature type="domain" description="Ig-like" evidence="10">
    <location>
        <begin position="445"/>
        <end position="522"/>
    </location>
</feature>
<dbReference type="SUPFAM" id="SSF49265">
    <property type="entry name" value="Fibronectin type III"/>
    <property type="match status" value="1"/>
</dbReference>
<keyword evidence="4 8" id="KW-1133">Transmembrane helix</keyword>
<dbReference type="InterPro" id="IPR013098">
    <property type="entry name" value="Ig_I-set"/>
</dbReference>
<reference evidence="13" key="1">
    <citation type="submission" date="2025-08" db="UniProtKB">
        <authorList>
            <consortium name="RefSeq"/>
        </authorList>
    </citation>
    <scope>IDENTIFICATION</scope>
    <source>
        <tissue evidence="13">Muscle</tissue>
    </source>
</reference>
<feature type="compositionally biased region" description="Basic and acidic residues" evidence="7">
    <location>
        <begin position="751"/>
        <end position="767"/>
    </location>
</feature>
<sequence>MEMSNFHALFICLLFWNDAWKSQGQSLELLVSLQGVLGRNVNLPCDITPPTTDDDVTLVLWYRDDFSTPFYSLDARRGGSPGEGRHSSSDNYATRTYFSTVSKPAILQLESVSLADKGIYTCRVDFKRARTRYSEVSLSIIIPPKDPVIMNRNGEILKNMIGPFNEGDKLELMCESEGGFPIPKLTWWRGPMLLDNTYGVTPHNISFNLLEISELKRQDLFTEFSCLASNNNISLPALASVMVDMKLRPIILEIEGVDHPLSANKVAHLKCRTAGSRPNVTITWWLGSKQIKMITVRTTDSTSMTISTLSFKPSKEDTGKYLSCRAENPSIPDGALERGWTLNVHHKPKLTLRLGSKLRHFHIQEGNDVYLECNIVANPWVTEIRWKFEGWDLHTNTSAGIIISNQSLVLQKVKRANRGHYLCVASNSEGLGESNSLHLKVQFSPICKSNQKMTYGAARHEPVQLFCDVEADPGNVTFHWRFNSSKDAENVLTFTSDKTRSTATVIPRTDNDYGSLLCWASNKVGVQQKPCVFKVVPEGPPNTVNNCSLRNQTVHSVKVECVEGYNGGLSQYFVMEVYNKNFQTLRVNLTAPEPTFEADNLPAGTNFLVVIYAVNAKGRSHPLVMRTSTLPGPQTQSRKGTFWQKSFSPILVVLATIVAGLIVIACITVIILKTKARYHEHKDEILTEITTCKRETVKWTNNKKPNRGNDSQKGWDAIARNKINSSVPLLHDDKPIPSDLVMDVVRDYTDNKQDKENAQNGHNETKTSEMCPGSGNSKKINVCI</sequence>
<dbReference type="PANTHER" id="PTHR23278">
    <property type="entry name" value="SIDESTEP PROTEIN"/>
    <property type="match status" value="1"/>
</dbReference>
<dbReference type="InterPro" id="IPR013783">
    <property type="entry name" value="Ig-like_fold"/>
</dbReference>
<evidence type="ECO:0000256" key="2">
    <source>
        <dbReference type="ARBA" id="ARBA00022692"/>
    </source>
</evidence>
<evidence type="ECO:0000313" key="13">
    <source>
        <dbReference type="RefSeq" id="XP_022241258.1"/>
    </source>
</evidence>
<feature type="domain" description="Ig-like" evidence="10">
    <location>
        <begin position="348"/>
        <end position="438"/>
    </location>
</feature>
<dbReference type="PANTHER" id="PTHR23278:SF19">
    <property type="entry name" value="OBSCURIN"/>
    <property type="match status" value="1"/>
</dbReference>
<dbReference type="InterPro" id="IPR013151">
    <property type="entry name" value="Immunoglobulin_dom"/>
</dbReference>
<dbReference type="SUPFAM" id="SSF48726">
    <property type="entry name" value="Immunoglobulin"/>
    <property type="match status" value="5"/>
</dbReference>
<feature type="transmembrane region" description="Helical" evidence="8">
    <location>
        <begin position="647"/>
        <end position="672"/>
    </location>
</feature>
<comment type="subcellular location">
    <subcellularLocation>
        <location evidence="1">Membrane</location>
        <topology evidence="1">Single-pass membrane protein</topology>
    </subcellularLocation>
</comment>
<keyword evidence="2 8" id="KW-0812">Transmembrane</keyword>
<feature type="domain" description="Fibronectin type-III" evidence="11">
    <location>
        <begin position="540"/>
        <end position="633"/>
    </location>
</feature>
<evidence type="ECO:0000256" key="6">
    <source>
        <dbReference type="ARBA" id="ARBA00023157"/>
    </source>
</evidence>
<evidence type="ECO:0000256" key="9">
    <source>
        <dbReference type="SAM" id="SignalP"/>
    </source>
</evidence>
<keyword evidence="9" id="KW-0732">Signal</keyword>
<dbReference type="InterPro" id="IPR036116">
    <property type="entry name" value="FN3_sf"/>
</dbReference>
<dbReference type="PROSITE" id="PS50835">
    <property type="entry name" value="IG_LIKE"/>
    <property type="match status" value="5"/>
</dbReference>
<evidence type="ECO:0000256" key="8">
    <source>
        <dbReference type="SAM" id="Phobius"/>
    </source>
</evidence>
<protein>
    <submittedName>
        <fullName evidence="13">Hemicentin-1-like isoform X1</fullName>
    </submittedName>
</protein>
<dbReference type="GeneID" id="111085703"/>
<feature type="region of interest" description="Disordered" evidence="7">
    <location>
        <begin position="751"/>
        <end position="774"/>
    </location>
</feature>
<dbReference type="InterPro" id="IPR003599">
    <property type="entry name" value="Ig_sub"/>
</dbReference>
<gene>
    <name evidence="13" type="primary">LOC111085703</name>
</gene>
<evidence type="ECO:0000256" key="7">
    <source>
        <dbReference type="SAM" id="MobiDB-lite"/>
    </source>
</evidence>
<dbReference type="Pfam" id="PF07686">
    <property type="entry name" value="V-set"/>
    <property type="match status" value="1"/>
</dbReference>
<evidence type="ECO:0000259" key="11">
    <source>
        <dbReference type="PROSITE" id="PS50853"/>
    </source>
</evidence>
<dbReference type="CDD" id="cd00063">
    <property type="entry name" value="FN3"/>
    <property type="match status" value="1"/>
</dbReference>
<feature type="domain" description="Ig-like" evidence="10">
    <location>
        <begin position="147"/>
        <end position="242"/>
    </location>
</feature>
<evidence type="ECO:0000256" key="1">
    <source>
        <dbReference type="ARBA" id="ARBA00004167"/>
    </source>
</evidence>
<feature type="domain" description="Ig-like" evidence="10">
    <location>
        <begin position="38"/>
        <end position="139"/>
    </location>
</feature>
<dbReference type="InterPro" id="IPR013106">
    <property type="entry name" value="Ig_V-set"/>
</dbReference>
<evidence type="ECO:0000256" key="4">
    <source>
        <dbReference type="ARBA" id="ARBA00022989"/>
    </source>
</evidence>
<dbReference type="Pfam" id="PF00047">
    <property type="entry name" value="ig"/>
    <property type="match status" value="1"/>
</dbReference>
<keyword evidence="5 8" id="KW-0472">Membrane</keyword>
<proteinExistence type="predicted"/>
<evidence type="ECO:0000256" key="5">
    <source>
        <dbReference type="ARBA" id="ARBA00023136"/>
    </source>
</evidence>
<dbReference type="InterPro" id="IPR003598">
    <property type="entry name" value="Ig_sub2"/>
</dbReference>
<dbReference type="Proteomes" id="UP000694941">
    <property type="component" value="Unplaced"/>
</dbReference>